<dbReference type="PANTHER" id="PTHR43065">
    <property type="entry name" value="SENSOR HISTIDINE KINASE"/>
    <property type="match status" value="1"/>
</dbReference>
<keyword evidence="3" id="KW-0597">Phosphoprotein</keyword>
<dbReference type="SMART" id="SM00065">
    <property type="entry name" value="GAF"/>
    <property type="match status" value="1"/>
</dbReference>
<dbReference type="InterPro" id="IPR005467">
    <property type="entry name" value="His_kinase_dom"/>
</dbReference>
<dbReference type="Gene3D" id="1.25.40.10">
    <property type="entry name" value="Tetratricopeptide repeat domain"/>
    <property type="match status" value="2"/>
</dbReference>
<evidence type="ECO:0000256" key="2">
    <source>
        <dbReference type="ARBA" id="ARBA00012438"/>
    </source>
</evidence>
<dbReference type="InterPro" id="IPR003661">
    <property type="entry name" value="HisK_dim/P_dom"/>
</dbReference>
<feature type="domain" description="Histidine kinase" evidence="5">
    <location>
        <begin position="562"/>
        <end position="794"/>
    </location>
</feature>
<dbReference type="CDD" id="cd00082">
    <property type="entry name" value="HisKA"/>
    <property type="match status" value="1"/>
</dbReference>
<dbReference type="SUPFAM" id="SSF47384">
    <property type="entry name" value="Homodimeric domain of signal transducing histidine kinase"/>
    <property type="match status" value="1"/>
</dbReference>
<dbReference type="SMART" id="SM00387">
    <property type="entry name" value="HATPase_c"/>
    <property type="match status" value="1"/>
</dbReference>
<dbReference type="PANTHER" id="PTHR43065:SF47">
    <property type="match status" value="1"/>
</dbReference>
<dbReference type="InterPro" id="IPR029016">
    <property type="entry name" value="GAF-like_dom_sf"/>
</dbReference>
<dbReference type="InterPro" id="IPR004358">
    <property type="entry name" value="Sig_transdc_His_kin-like_C"/>
</dbReference>
<dbReference type="RefSeq" id="WP_180305690.1">
    <property type="nucleotide sequence ID" value="NZ_CP058952.1"/>
</dbReference>
<dbReference type="InterPro" id="IPR019734">
    <property type="entry name" value="TPR_rpt"/>
</dbReference>
<evidence type="ECO:0000313" key="6">
    <source>
        <dbReference type="EMBL" id="QLI81579.1"/>
    </source>
</evidence>
<dbReference type="EC" id="2.7.13.3" evidence="2"/>
<evidence type="ECO:0000313" key="7">
    <source>
        <dbReference type="Proteomes" id="UP000510822"/>
    </source>
</evidence>
<dbReference type="SUPFAM" id="SSF48452">
    <property type="entry name" value="TPR-like"/>
    <property type="match status" value="1"/>
</dbReference>
<dbReference type="InterPro" id="IPR003018">
    <property type="entry name" value="GAF"/>
</dbReference>
<feature type="coiled-coil region" evidence="4">
    <location>
        <begin position="508"/>
        <end position="546"/>
    </location>
</feature>
<dbReference type="InterPro" id="IPR003594">
    <property type="entry name" value="HATPase_dom"/>
</dbReference>
<keyword evidence="7" id="KW-1185">Reference proteome</keyword>
<dbReference type="InterPro" id="IPR011990">
    <property type="entry name" value="TPR-like_helical_dom_sf"/>
</dbReference>
<dbReference type="InterPro" id="IPR036890">
    <property type="entry name" value="HATPase_C_sf"/>
</dbReference>
<dbReference type="GO" id="GO:0000155">
    <property type="term" value="F:phosphorelay sensor kinase activity"/>
    <property type="evidence" value="ECO:0007669"/>
    <property type="project" value="InterPro"/>
</dbReference>
<proteinExistence type="predicted"/>
<dbReference type="CDD" id="cd00075">
    <property type="entry name" value="HATPase"/>
    <property type="match status" value="1"/>
</dbReference>
<dbReference type="PRINTS" id="PR00344">
    <property type="entry name" value="BCTRLSENSOR"/>
</dbReference>
<sequence length="798" mass="89042">MFPLTQPFSSTVQFAQMVAQIESLLHNERAQAQTLLDQLLSQTRAEHDAVGVITAIELQSQITYGDASLDLQYEGLQMAQTHRLFAAEARLLNLIGRALYASARYQEAMQIWARCLEAAELSQQYIAWVKAKMGLGQIYDALGDHQSAVQMHQEAIARCGSLEDDWLLLQAHINLGVNLFKLRRHDEALAAYNFALDTARTLKHADDEAEALMRIGELYVAKQSFSLAMASLDAARVIAERTGYRWALAQTILLRAECLLRMGRPKEALQQSHQGLDIAKQAGALHVRMKLHYLLSEICETLEDFATALQMQRQAQRLEQQIQQASQRDPLQQVAQIAGLQPNAEQTLLNLASSCSLEQGSLPSISLTLCQTACQILQLAQASFWQWADDGKRLICLMRGNAVGERLSTGPDLQREQLPELFTYLQTGEMVVAHSATQHLYTWRWSELTLQAQNIHALILVPVRLNDQTIAVLACEHLAKQRNWQRAELQHANQLGLLASRALAQHQQQFYQQEIAALNTKLQGQNDELELRVAERTQALQDASQKLVHAEKLAALGFLVAGFAHKLNTPLGSILTAASTFSEHSLELGHNLAAGSVKKSQLEQYIQDSLHSAAIIQRNAHRASEMIRDLRQLADDDSSALPERCQLKTLIEPIIERWQTSDTLRRIQISNLIDPQLEISSYRAAIEQIIGQLLENSLRHAFGPGQHGQITLRSQINTPDQVQLVYQDNGKGIAHELQPKIFEPFYTTQFGQGHSGLGMYQVYSLIHGKLGGDISLRSEIGQGVEITLTLPIRASFAG</sequence>
<comment type="catalytic activity">
    <reaction evidence="1">
        <text>ATP + protein L-histidine = ADP + protein N-phospho-L-histidine.</text>
        <dbReference type="EC" id="2.7.13.3"/>
    </reaction>
</comment>
<organism evidence="6 7">
    <name type="scientific">Chitinibacter fontanus</name>
    <dbReference type="NCBI Taxonomy" id="1737446"/>
    <lineage>
        <taxon>Bacteria</taxon>
        <taxon>Pseudomonadati</taxon>
        <taxon>Pseudomonadota</taxon>
        <taxon>Betaproteobacteria</taxon>
        <taxon>Neisseriales</taxon>
        <taxon>Chitinibacteraceae</taxon>
        <taxon>Chitinibacter</taxon>
    </lineage>
</organism>
<dbReference type="Pfam" id="PF01590">
    <property type="entry name" value="GAF"/>
    <property type="match status" value="1"/>
</dbReference>
<evidence type="ECO:0000256" key="1">
    <source>
        <dbReference type="ARBA" id="ARBA00000085"/>
    </source>
</evidence>
<dbReference type="SUPFAM" id="SSF55874">
    <property type="entry name" value="ATPase domain of HSP90 chaperone/DNA topoisomerase II/histidine kinase"/>
    <property type="match status" value="1"/>
</dbReference>
<dbReference type="SMART" id="SM00388">
    <property type="entry name" value="HisKA"/>
    <property type="match status" value="1"/>
</dbReference>
<accession>A0A7D5V9R1</accession>
<name>A0A7D5V9R1_9NEIS</name>
<dbReference type="InterPro" id="IPR036097">
    <property type="entry name" value="HisK_dim/P_sf"/>
</dbReference>
<dbReference type="Pfam" id="PF02518">
    <property type="entry name" value="HATPase_c"/>
    <property type="match status" value="1"/>
</dbReference>
<dbReference type="EMBL" id="CP058952">
    <property type="protein sequence ID" value="QLI81579.1"/>
    <property type="molecule type" value="Genomic_DNA"/>
</dbReference>
<evidence type="ECO:0000256" key="4">
    <source>
        <dbReference type="SAM" id="Coils"/>
    </source>
</evidence>
<dbReference type="SMART" id="SM00028">
    <property type="entry name" value="TPR"/>
    <property type="match status" value="6"/>
</dbReference>
<dbReference type="AlphaFoldDB" id="A0A7D5V9R1"/>
<reference evidence="6 7" key="1">
    <citation type="journal article" date="2016" name="Int. J. Syst. Evol. Microbiol.">
        <title>Chitinibacter fontanus sp. nov., isolated from a spring.</title>
        <authorList>
            <person name="Sheu S.Y."/>
            <person name="Li Y.S."/>
            <person name="Young C.C."/>
            <person name="Chen W.M."/>
        </authorList>
    </citation>
    <scope>NUCLEOTIDE SEQUENCE [LARGE SCALE GENOMIC DNA]</scope>
    <source>
        <strain evidence="6 7">STM-7</strain>
    </source>
</reference>
<dbReference type="Gene3D" id="1.10.287.130">
    <property type="match status" value="1"/>
</dbReference>
<evidence type="ECO:0000259" key="5">
    <source>
        <dbReference type="PROSITE" id="PS50109"/>
    </source>
</evidence>
<dbReference type="Gene3D" id="3.30.450.40">
    <property type="match status" value="1"/>
</dbReference>
<gene>
    <name evidence="6" type="ORF">HZU75_08565</name>
</gene>
<dbReference type="Proteomes" id="UP000510822">
    <property type="component" value="Chromosome"/>
</dbReference>
<dbReference type="KEGG" id="cfon:HZU75_08565"/>
<evidence type="ECO:0000256" key="3">
    <source>
        <dbReference type="ARBA" id="ARBA00022553"/>
    </source>
</evidence>
<dbReference type="SUPFAM" id="SSF55781">
    <property type="entry name" value="GAF domain-like"/>
    <property type="match status" value="1"/>
</dbReference>
<dbReference type="Gene3D" id="3.30.565.10">
    <property type="entry name" value="Histidine kinase-like ATPase, C-terminal domain"/>
    <property type="match status" value="1"/>
</dbReference>
<dbReference type="PROSITE" id="PS50109">
    <property type="entry name" value="HIS_KIN"/>
    <property type="match status" value="1"/>
</dbReference>
<protein>
    <recommendedName>
        <fullName evidence="2">histidine kinase</fullName>
        <ecNumber evidence="2">2.7.13.3</ecNumber>
    </recommendedName>
</protein>
<keyword evidence="4" id="KW-0175">Coiled coil</keyword>